<accession>A0ABT8BVE5</accession>
<dbReference type="InterPro" id="IPR050469">
    <property type="entry name" value="Diguanylate_Cyclase"/>
</dbReference>
<organism evidence="5 6">
    <name type="scientific">Vibrio ostreicida</name>
    <dbReference type="NCBI Taxonomy" id="526588"/>
    <lineage>
        <taxon>Bacteria</taxon>
        <taxon>Pseudomonadati</taxon>
        <taxon>Pseudomonadota</taxon>
        <taxon>Gammaproteobacteria</taxon>
        <taxon>Vibrionales</taxon>
        <taxon>Vibrionaceae</taxon>
        <taxon>Vibrio</taxon>
    </lineage>
</organism>
<gene>
    <name evidence="5" type="ORF">QWZ16_11715</name>
</gene>
<keyword evidence="3" id="KW-0472">Membrane</keyword>
<dbReference type="SUPFAM" id="SSF55073">
    <property type="entry name" value="Nucleotide cyclase"/>
    <property type="match status" value="1"/>
</dbReference>
<dbReference type="Proteomes" id="UP001238540">
    <property type="component" value="Unassembled WGS sequence"/>
</dbReference>
<dbReference type="InterPro" id="IPR048435">
    <property type="entry name" value="MASE6"/>
</dbReference>
<keyword evidence="5" id="KW-0548">Nucleotidyltransferase</keyword>
<feature type="transmembrane region" description="Helical" evidence="3">
    <location>
        <begin position="144"/>
        <end position="161"/>
    </location>
</feature>
<dbReference type="InterPro" id="IPR000160">
    <property type="entry name" value="GGDEF_dom"/>
</dbReference>
<reference evidence="6" key="1">
    <citation type="journal article" date="2019" name="Int. J. Syst. Evol. Microbiol.">
        <title>The Global Catalogue of Microorganisms (GCM) 10K type strain sequencing project: providing services to taxonomists for standard genome sequencing and annotation.</title>
        <authorList>
            <consortium name="The Broad Institute Genomics Platform"/>
            <consortium name="The Broad Institute Genome Sequencing Center for Infectious Disease"/>
            <person name="Wu L."/>
            <person name="Ma J."/>
        </authorList>
    </citation>
    <scope>NUCLEOTIDE SEQUENCE [LARGE SCALE GENOMIC DNA]</scope>
    <source>
        <strain evidence="6">CECT 7398</strain>
    </source>
</reference>
<feature type="transmembrane region" description="Helical" evidence="3">
    <location>
        <begin position="44"/>
        <end position="62"/>
    </location>
</feature>
<dbReference type="RefSeq" id="WP_170882042.1">
    <property type="nucleotide sequence ID" value="NZ_JABEYA020000001.1"/>
</dbReference>
<evidence type="ECO:0000256" key="1">
    <source>
        <dbReference type="ARBA" id="ARBA00012528"/>
    </source>
</evidence>
<evidence type="ECO:0000313" key="5">
    <source>
        <dbReference type="EMBL" id="MDN3610371.1"/>
    </source>
</evidence>
<dbReference type="Pfam" id="PF00990">
    <property type="entry name" value="GGDEF"/>
    <property type="match status" value="1"/>
</dbReference>
<feature type="transmembrane region" description="Helical" evidence="3">
    <location>
        <begin position="118"/>
        <end position="138"/>
    </location>
</feature>
<dbReference type="PANTHER" id="PTHR45138:SF9">
    <property type="entry name" value="DIGUANYLATE CYCLASE DGCM-RELATED"/>
    <property type="match status" value="1"/>
</dbReference>
<dbReference type="SMART" id="SM00267">
    <property type="entry name" value="GGDEF"/>
    <property type="match status" value="1"/>
</dbReference>
<name>A0ABT8BVE5_9VIBR</name>
<evidence type="ECO:0000256" key="2">
    <source>
        <dbReference type="ARBA" id="ARBA00034247"/>
    </source>
</evidence>
<dbReference type="EMBL" id="JAUFQC010000001">
    <property type="protein sequence ID" value="MDN3610371.1"/>
    <property type="molecule type" value="Genomic_DNA"/>
</dbReference>
<dbReference type="CDD" id="cd01949">
    <property type="entry name" value="GGDEF"/>
    <property type="match status" value="1"/>
</dbReference>
<keyword evidence="5" id="KW-0808">Transferase</keyword>
<feature type="transmembrane region" description="Helical" evidence="3">
    <location>
        <begin position="21"/>
        <end position="38"/>
    </location>
</feature>
<protein>
    <recommendedName>
        <fullName evidence="1">diguanylate cyclase</fullName>
        <ecNumber evidence="1">2.7.7.65</ecNumber>
    </recommendedName>
</protein>
<keyword evidence="3" id="KW-1133">Transmembrane helix</keyword>
<sequence length="349" mass="39065">MALQLLSSVGTVEKSVLKTTSLFLSLTGAGFTIVNFFIWDVPKFGYIDFAYTLLCLFIFSRIQCGHYKPVYSVLLIFGLSTVLIHSLLVAKGYSILVFWAFCLPPVFHILLNRYIGSALTLLFFVAVVFIFLSYPPLVHSSAHTTFNFAIPYILIWAIAFVHEDVRDKVQTQLNLAALTDPLTGARNRLCLDNDLLHRMEFLNQHFLLHIDLDHFKTINDTHGHIVGDKVLQAITTSILSHPDIAYFYRVGGEEFCVILGANNISNALSLANELRHNVEQTPVKHEENAINVRFSGGLSEFVITEGSIDLDATLATTDKALYQAKAKGRNQIVLSTRTEDMTLVMGHEI</sequence>
<evidence type="ECO:0000256" key="3">
    <source>
        <dbReference type="SAM" id="Phobius"/>
    </source>
</evidence>
<proteinExistence type="predicted"/>
<dbReference type="Gene3D" id="3.30.70.270">
    <property type="match status" value="1"/>
</dbReference>
<dbReference type="NCBIfam" id="TIGR00254">
    <property type="entry name" value="GGDEF"/>
    <property type="match status" value="1"/>
</dbReference>
<dbReference type="EC" id="2.7.7.65" evidence="1"/>
<dbReference type="InterPro" id="IPR043128">
    <property type="entry name" value="Rev_trsase/Diguanyl_cyclase"/>
</dbReference>
<dbReference type="PROSITE" id="PS50887">
    <property type="entry name" value="GGDEF"/>
    <property type="match status" value="1"/>
</dbReference>
<comment type="caution">
    <text evidence="5">The sequence shown here is derived from an EMBL/GenBank/DDBJ whole genome shotgun (WGS) entry which is preliminary data.</text>
</comment>
<dbReference type="InterPro" id="IPR029787">
    <property type="entry name" value="Nucleotide_cyclase"/>
</dbReference>
<dbReference type="GO" id="GO:0052621">
    <property type="term" value="F:diguanylate cyclase activity"/>
    <property type="evidence" value="ECO:0007669"/>
    <property type="project" value="UniProtKB-EC"/>
</dbReference>
<keyword evidence="6" id="KW-1185">Reference proteome</keyword>
<feature type="domain" description="GGDEF" evidence="4">
    <location>
        <begin position="203"/>
        <end position="337"/>
    </location>
</feature>
<comment type="catalytic activity">
    <reaction evidence="2">
        <text>2 GTP = 3',3'-c-di-GMP + 2 diphosphate</text>
        <dbReference type="Rhea" id="RHEA:24898"/>
        <dbReference type="ChEBI" id="CHEBI:33019"/>
        <dbReference type="ChEBI" id="CHEBI:37565"/>
        <dbReference type="ChEBI" id="CHEBI:58805"/>
        <dbReference type="EC" id="2.7.7.65"/>
    </reaction>
</comment>
<evidence type="ECO:0000259" key="4">
    <source>
        <dbReference type="PROSITE" id="PS50887"/>
    </source>
</evidence>
<evidence type="ECO:0000313" key="6">
    <source>
        <dbReference type="Proteomes" id="UP001238540"/>
    </source>
</evidence>
<dbReference type="Pfam" id="PF20966">
    <property type="entry name" value="MASE6"/>
    <property type="match status" value="1"/>
</dbReference>
<dbReference type="PANTHER" id="PTHR45138">
    <property type="entry name" value="REGULATORY COMPONENTS OF SENSORY TRANSDUCTION SYSTEM"/>
    <property type="match status" value="1"/>
</dbReference>
<keyword evidence="3" id="KW-0812">Transmembrane</keyword>